<gene>
    <name evidence="1" type="ORF">JCM16776_1680</name>
</gene>
<dbReference type="KEGG" id="lsz:JCM16776_1680"/>
<organism evidence="1 2">
    <name type="scientific">Leptotrichia shahii</name>
    <dbReference type="NCBI Taxonomy" id="157691"/>
    <lineage>
        <taxon>Bacteria</taxon>
        <taxon>Fusobacteriati</taxon>
        <taxon>Fusobacteriota</taxon>
        <taxon>Fusobacteriia</taxon>
        <taxon>Fusobacteriales</taxon>
        <taxon>Leptotrichiaceae</taxon>
        <taxon>Leptotrichia</taxon>
    </lineage>
</organism>
<dbReference type="STRING" id="1122172.GCA_000373045_00893"/>
<dbReference type="AlphaFoldDB" id="A0A510JQ41"/>
<dbReference type="Proteomes" id="UP000322617">
    <property type="component" value="Chromosome"/>
</dbReference>
<keyword evidence="2" id="KW-1185">Reference proteome</keyword>
<dbReference type="EMBL" id="AP019827">
    <property type="protein sequence ID" value="BBM41448.1"/>
    <property type="molecule type" value="Genomic_DNA"/>
</dbReference>
<proteinExistence type="predicted"/>
<evidence type="ECO:0000313" key="2">
    <source>
        <dbReference type="Proteomes" id="UP000322617"/>
    </source>
</evidence>
<dbReference type="OrthoDB" id="1931739at2"/>
<reference evidence="1 2" key="1">
    <citation type="submission" date="2019-07" db="EMBL/GenBank/DDBJ databases">
        <title>Complete Genome Sequence of Leptotrichia shahii Strain JCM 16776.</title>
        <authorList>
            <person name="Watanabe S."/>
            <person name="Cui L."/>
        </authorList>
    </citation>
    <scope>NUCLEOTIDE SEQUENCE [LARGE SCALE GENOMIC DNA]</scope>
    <source>
        <strain evidence="1 2">JCM16776</strain>
    </source>
</reference>
<sequence>MKKLTLTVLHKLPNRVRFKVSHEIIDTKKFFETIKVGAKSTALRYNRTINTLLITFEPEEITIDEVIYRTATALSVEHGMTSVKLVEDFEEKSIDSLSVYSGAAILLSFLYGLGKSKIEKLQLDINNFTAGLTTAAIMEHAYMETRRKGFFDIEILPALYLLKSYMANRSVVAIALMWLTTFGRHLVLNNFSNKEVRIYRLKSDNGKFHYVVDVKDDNSIENLSDLIDHIFFSNRAGNESDDKYIALK</sequence>
<name>A0A510JQ41_9FUSO</name>
<dbReference type="RefSeq" id="WP_018450518.1">
    <property type="nucleotide sequence ID" value="NZ_AP019827.1"/>
</dbReference>
<accession>A0A510JQ41</accession>
<evidence type="ECO:0000313" key="1">
    <source>
        <dbReference type="EMBL" id="BBM41448.1"/>
    </source>
</evidence>
<protein>
    <submittedName>
        <fullName evidence="1">Uncharacterized protein</fullName>
    </submittedName>
</protein>